<organism evidence="2 3">
    <name type="scientific">Thalassococcus lentus</name>
    <dbReference type="NCBI Taxonomy" id="1210524"/>
    <lineage>
        <taxon>Bacteria</taxon>
        <taxon>Pseudomonadati</taxon>
        <taxon>Pseudomonadota</taxon>
        <taxon>Alphaproteobacteria</taxon>
        <taxon>Rhodobacterales</taxon>
        <taxon>Roseobacteraceae</taxon>
        <taxon>Thalassococcus</taxon>
    </lineage>
</organism>
<feature type="transmembrane region" description="Helical" evidence="1">
    <location>
        <begin position="358"/>
        <end position="383"/>
    </location>
</feature>
<keyword evidence="1" id="KW-1133">Transmembrane helix</keyword>
<feature type="transmembrane region" description="Helical" evidence="1">
    <location>
        <begin position="196"/>
        <end position="217"/>
    </location>
</feature>
<protein>
    <submittedName>
        <fullName evidence="2">Uncharacterized protein</fullName>
    </submittedName>
</protein>
<name>A0ABT4XX63_9RHOB</name>
<feature type="transmembrane region" description="Helical" evidence="1">
    <location>
        <begin position="460"/>
        <end position="486"/>
    </location>
</feature>
<feature type="transmembrane region" description="Helical" evidence="1">
    <location>
        <begin position="116"/>
        <end position="137"/>
    </location>
</feature>
<evidence type="ECO:0000256" key="1">
    <source>
        <dbReference type="SAM" id="Phobius"/>
    </source>
</evidence>
<comment type="caution">
    <text evidence="2">The sequence shown here is derived from an EMBL/GenBank/DDBJ whole genome shotgun (WGS) entry which is preliminary data.</text>
</comment>
<reference evidence="2 3" key="1">
    <citation type="submission" date="2023-01" db="EMBL/GenBank/DDBJ databases">
        <title>Thalassococcus onchidii sp. nov., isolated from a marine invertebrate from the South China Sea.</title>
        <authorList>
            <person name="Xu S."/>
            <person name="Liu Z."/>
            <person name="Xu Y."/>
        </authorList>
    </citation>
    <scope>NUCLEOTIDE SEQUENCE [LARGE SCALE GENOMIC DNA]</scope>
    <source>
        <strain evidence="2 3">KCTC 32084</strain>
    </source>
</reference>
<feature type="transmembrane region" description="Helical" evidence="1">
    <location>
        <begin position="256"/>
        <end position="281"/>
    </location>
</feature>
<sequence>MGLDKFVDWVVVLWGVPSLVAAGVFYLLYRTLKTAGKHQGDKDWLAQKAKRMHRPYKATLEAVLQWLERVLKPETVEDNPLPEKGWMDRFEWRIQPRAVDNATAEEIAKNPWSWPVLNAALTVAIIYPILVAGVQWAVTGSEIRFGGFLLFPEGVNWAVRMPTLAGVSIFLAVRFLSVSELAFVSSKLMTQMLDNVAILAFVGSLAFAFAVLVLGAVEFSGAVALLGSITVAAIISGIAAIALASTGALAGAFSAAFTTLATAVSTVLAVLVGAAATLWVAAGITQGIGARRLSFYLLASFLTGSFIAIGSTDAQALLWAIALVLLPSINAFFDWLSYGWTIFLLRWGRSHKKVWPFLAGLADIAVAAVIFALLATTLVIVFAQINLLRGEVLVDVQAILDDPGAHVWVVAMVASTLLPTLVHLGLAALSVITWVPLPFWGGLVARLDPEQSAVLSNLSAAALALSLMVLYTLPIVAIGGVLWLLWQHSGWVLDGYLWWLQLVLDWMGSPPSVVSA</sequence>
<keyword evidence="3" id="KW-1185">Reference proteome</keyword>
<evidence type="ECO:0000313" key="3">
    <source>
        <dbReference type="Proteomes" id="UP001210720"/>
    </source>
</evidence>
<feature type="transmembrane region" description="Helical" evidence="1">
    <location>
        <begin position="223"/>
        <end position="244"/>
    </location>
</feature>
<keyword evidence="1" id="KW-0812">Transmembrane</keyword>
<feature type="transmembrane region" description="Helical" evidence="1">
    <location>
        <begin position="293"/>
        <end position="310"/>
    </location>
</feature>
<feature type="transmembrane region" description="Helical" evidence="1">
    <location>
        <begin position="317"/>
        <end position="338"/>
    </location>
</feature>
<feature type="transmembrane region" description="Helical" evidence="1">
    <location>
        <begin position="6"/>
        <end position="29"/>
    </location>
</feature>
<dbReference type="EMBL" id="JAQIOY010000010">
    <property type="protein sequence ID" value="MDA7426541.1"/>
    <property type="molecule type" value="Genomic_DNA"/>
</dbReference>
<dbReference type="RefSeq" id="WP_271433899.1">
    <property type="nucleotide sequence ID" value="NZ_JAQIOY010000010.1"/>
</dbReference>
<accession>A0ABT4XX63</accession>
<evidence type="ECO:0000313" key="2">
    <source>
        <dbReference type="EMBL" id="MDA7426541.1"/>
    </source>
</evidence>
<feature type="transmembrane region" description="Helical" evidence="1">
    <location>
        <begin position="421"/>
        <end position="440"/>
    </location>
</feature>
<dbReference type="Proteomes" id="UP001210720">
    <property type="component" value="Unassembled WGS sequence"/>
</dbReference>
<proteinExistence type="predicted"/>
<gene>
    <name evidence="2" type="ORF">PFY00_17540</name>
</gene>
<keyword evidence="1" id="KW-0472">Membrane</keyword>